<sequence length="251" mass="28291">MHNQRKPQLHPLTPSYFHHHSPSISMSSGSGSSSLGPVTPVDADEVFIGQLWEQVRSSKRPSSDNFIPAALQQALDEEERERAREREFEREKEREREQPREKEHISSGTRSGMESMIKGYGYGLSAAAVAASPAAAAKPVIAPNMSQTPSSSRRRKSIVYRESSDKRNMVVILELPGVDKADVHVTFQPKRLVVSYKTVSETEHREFDRVIQETVERRVARALPLPETVRPASVSANWKDSRLFIMYPNVN</sequence>
<gene>
    <name evidence="5" type="ORF">PNOK_0822100</name>
</gene>
<dbReference type="EMBL" id="NBII01000008">
    <property type="protein sequence ID" value="PAV16601.1"/>
    <property type="molecule type" value="Genomic_DNA"/>
</dbReference>
<evidence type="ECO:0000313" key="5">
    <source>
        <dbReference type="EMBL" id="PAV16601.1"/>
    </source>
</evidence>
<reference evidence="5 6" key="1">
    <citation type="journal article" date="2017" name="Mol. Ecol.">
        <title>Comparative and population genomic landscape of Phellinus noxius: A hypervariable fungus causing root rot in trees.</title>
        <authorList>
            <person name="Chung C.L."/>
            <person name="Lee T.J."/>
            <person name="Akiba M."/>
            <person name="Lee H.H."/>
            <person name="Kuo T.H."/>
            <person name="Liu D."/>
            <person name="Ke H.M."/>
            <person name="Yokoi T."/>
            <person name="Roa M.B."/>
            <person name="Lu M.J."/>
            <person name="Chang Y.Y."/>
            <person name="Ann P.J."/>
            <person name="Tsai J.N."/>
            <person name="Chen C.Y."/>
            <person name="Tzean S.S."/>
            <person name="Ota Y."/>
            <person name="Hattori T."/>
            <person name="Sahashi N."/>
            <person name="Liou R.F."/>
            <person name="Kikuchi T."/>
            <person name="Tsai I.J."/>
        </authorList>
    </citation>
    <scope>NUCLEOTIDE SEQUENCE [LARGE SCALE GENOMIC DNA]</scope>
    <source>
        <strain evidence="5 6">FFPRI411160</strain>
    </source>
</reference>
<comment type="similarity">
    <text evidence="1 2">Belongs to the small heat shock protein (HSP20) family.</text>
</comment>
<evidence type="ECO:0000256" key="2">
    <source>
        <dbReference type="RuleBase" id="RU003616"/>
    </source>
</evidence>
<evidence type="ECO:0000259" key="4">
    <source>
        <dbReference type="PROSITE" id="PS01031"/>
    </source>
</evidence>
<dbReference type="AlphaFoldDB" id="A0A286UAJ0"/>
<dbReference type="InterPro" id="IPR002068">
    <property type="entry name" value="A-crystallin/Hsp20_dom"/>
</dbReference>
<dbReference type="InterPro" id="IPR008978">
    <property type="entry name" value="HSP20-like_chaperone"/>
</dbReference>
<accession>A0A286UAJ0</accession>
<feature type="compositionally biased region" description="Low complexity" evidence="3">
    <location>
        <begin position="22"/>
        <end position="36"/>
    </location>
</feature>
<name>A0A286UAJ0_9AGAM</name>
<dbReference type="InParanoid" id="A0A286UAJ0"/>
<dbReference type="OrthoDB" id="1431247at2759"/>
<dbReference type="PROSITE" id="PS01031">
    <property type="entry name" value="SHSP"/>
    <property type="match status" value="1"/>
</dbReference>
<feature type="compositionally biased region" description="Basic and acidic residues" evidence="3">
    <location>
        <begin position="80"/>
        <end position="105"/>
    </location>
</feature>
<evidence type="ECO:0000313" key="6">
    <source>
        <dbReference type="Proteomes" id="UP000217199"/>
    </source>
</evidence>
<dbReference type="CDD" id="cd06464">
    <property type="entry name" value="ACD_sHsps-like"/>
    <property type="match status" value="1"/>
</dbReference>
<keyword evidence="6" id="KW-1185">Reference proteome</keyword>
<feature type="domain" description="SHSP" evidence="4">
    <location>
        <begin position="149"/>
        <end position="251"/>
    </location>
</feature>
<protein>
    <submittedName>
        <fullName evidence="5">HSP20-like chaperone</fullName>
    </submittedName>
</protein>
<organism evidence="5 6">
    <name type="scientific">Pyrrhoderma noxium</name>
    <dbReference type="NCBI Taxonomy" id="2282107"/>
    <lineage>
        <taxon>Eukaryota</taxon>
        <taxon>Fungi</taxon>
        <taxon>Dikarya</taxon>
        <taxon>Basidiomycota</taxon>
        <taxon>Agaricomycotina</taxon>
        <taxon>Agaricomycetes</taxon>
        <taxon>Hymenochaetales</taxon>
        <taxon>Hymenochaetaceae</taxon>
        <taxon>Pyrrhoderma</taxon>
    </lineage>
</organism>
<proteinExistence type="inferred from homology"/>
<dbReference type="Pfam" id="PF00011">
    <property type="entry name" value="HSP20"/>
    <property type="match status" value="1"/>
</dbReference>
<dbReference type="Gene3D" id="2.60.40.790">
    <property type="match status" value="1"/>
</dbReference>
<feature type="region of interest" description="Disordered" evidence="3">
    <location>
        <begin position="1"/>
        <end position="40"/>
    </location>
</feature>
<feature type="region of interest" description="Disordered" evidence="3">
    <location>
        <begin position="58"/>
        <end position="113"/>
    </location>
</feature>
<evidence type="ECO:0000256" key="3">
    <source>
        <dbReference type="SAM" id="MobiDB-lite"/>
    </source>
</evidence>
<dbReference type="STRING" id="2282107.A0A286UAJ0"/>
<evidence type="ECO:0000256" key="1">
    <source>
        <dbReference type="PROSITE-ProRule" id="PRU00285"/>
    </source>
</evidence>
<comment type="caution">
    <text evidence="5">The sequence shown here is derived from an EMBL/GenBank/DDBJ whole genome shotgun (WGS) entry which is preliminary data.</text>
</comment>
<dbReference type="Proteomes" id="UP000217199">
    <property type="component" value="Unassembled WGS sequence"/>
</dbReference>
<dbReference type="SUPFAM" id="SSF49764">
    <property type="entry name" value="HSP20-like chaperones"/>
    <property type="match status" value="1"/>
</dbReference>